<name>A0AAV4Y169_CAEEX</name>
<dbReference type="Proteomes" id="UP001054945">
    <property type="component" value="Unassembled WGS sequence"/>
</dbReference>
<protein>
    <submittedName>
        <fullName evidence="2">Uncharacterized protein</fullName>
    </submittedName>
</protein>
<feature type="region of interest" description="Disordered" evidence="1">
    <location>
        <begin position="49"/>
        <end position="68"/>
    </location>
</feature>
<dbReference type="EMBL" id="BPLR01018635">
    <property type="protein sequence ID" value="GIZ01186.1"/>
    <property type="molecule type" value="Genomic_DNA"/>
</dbReference>
<gene>
    <name evidence="2" type="ORF">CEXT_87721</name>
</gene>
<organism evidence="2 3">
    <name type="scientific">Caerostris extrusa</name>
    <name type="common">Bark spider</name>
    <name type="synonym">Caerostris bankana</name>
    <dbReference type="NCBI Taxonomy" id="172846"/>
    <lineage>
        <taxon>Eukaryota</taxon>
        <taxon>Metazoa</taxon>
        <taxon>Ecdysozoa</taxon>
        <taxon>Arthropoda</taxon>
        <taxon>Chelicerata</taxon>
        <taxon>Arachnida</taxon>
        <taxon>Araneae</taxon>
        <taxon>Araneomorphae</taxon>
        <taxon>Entelegynae</taxon>
        <taxon>Araneoidea</taxon>
        <taxon>Araneidae</taxon>
        <taxon>Caerostris</taxon>
    </lineage>
</organism>
<evidence type="ECO:0000256" key="1">
    <source>
        <dbReference type="SAM" id="MobiDB-lite"/>
    </source>
</evidence>
<evidence type="ECO:0000313" key="2">
    <source>
        <dbReference type="EMBL" id="GIZ01186.1"/>
    </source>
</evidence>
<keyword evidence="3" id="KW-1185">Reference proteome</keyword>
<evidence type="ECO:0000313" key="3">
    <source>
        <dbReference type="Proteomes" id="UP001054945"/>
    </source>
</evidence>
<comment type="caution">
    <text evidence="2">The sequence shown here is derived from an EMBL/GenBank/DDBJ whole genome shotgun (WGS) entry which is preliminary data.</text>
</comment>
<feature type="region of interest" description="Disordered" evidence="1">
    <location>
        <begin position="1"/>
        <end position="43"/>
    </location>
</feature>
<proteinExistence type="predicted"/>
<feature type="compositionally biased region" description="Polar residues" evidence="1">
    <location>
        <begin position="9"/>
        <end position="36"/>
    </location>
</feature>
<reference evidence="2 3" key="1">
    <citation type="submission" date="2021-06" db="EMBL/GenBank/DDBJ databases">
        <title>Caerostris extrusa draft genome.</title>
        <authorList>
            <person name="Kono N."/>
            <person name="Arakawa K."/>
        </authorList>
    </citation>
    <scope>NUCLEOTIDE SEQUENCE [LARGE SCALE GENOMIC DNA]</scope>
</reference>
<accession>A0AAV4Y169</accession>
<sequence>MLKFEEIYTEQQQQRSDLSSSPDVNRMSITTMSTDTYNEEDKSPLKIIGENCDRKSSPGKVEEQEQDSIVEDVKRADVFRQYRPPQMRLLQ</sequence>
<feature type="compositionally biased region" description="Basic and acidic residues" evidence="1">
    <location>
        <begin position="51"/>
        <end position="63"/>
    </location>
</feature>
<dbReference type="AlphaFoldDB" id="A0AAV4Y169"/>